<dbReference type="Pfam" id="PF09685">
    <property type="entry name" value="MamF_MmsF"/>
    <property type="match status" value="1"/>
</dbReference>
<feature type="transmembrane region" description="Helical" evidence="5">
    <location>
        <begin position="12"/>
        <end position="30"/>
    </location>
</feature>
<dbReference type="EMBL" id="NUYN01000009">
    <property type="protein sequence ID" value="PFN28052.1"/>
    <property type="molecule type" value="Genomic_DNA"/>
</dbReference>
<evidence type="ECO:0000313" key="7">
    <source>
        <dbReference type="Proteomes" id="UP000225182"/>
    </source>
</evidence>
<evidence type="ECO:0000256" key="5">
    <source>
        <dbReference type="SAM" id="Phobius"/>
    </source>
</evidence>
<organism evidence="6 7">
    <name type="scientific">Bacillus cereus</name>
    <dbReference type="NCBI Taxonomy" id="1396"/>
    <lineage>
        <taxon>Bacteria</taxon>
        <taxon>Bacillati</taxon>
        <taxon>Bacillota</taxon>
        <taxon>Bacilli</taxon>
        <taxon>Bacillales</taxon>
        <taxon>Bacillaceae</taxon>
        <taxon>Bacillus</taxon>
        <taxon>Bacillus cereus group</taxon>
    </lineage>
</organism>
<feature type="transmembrane region" description="Helical" evidence="5">
    <location>
        <begin position="42"/>
        <end position="67"/>
    </location>
</feature>
<evidence type="ECO:0000313" key="6">
    <source>
        <dbReference type="EMBL" id="PFN28052.1"/>
    </source>
</evidence>
<name>A0A2B1KVK2_BACCE</name>
<dbReference type="AlphaFoldDB" id="A0A2B1KVK2"/>
<evidence type="ECO:0000256" key="1">
    <source>
        <dbReference type="ARBA" id="ARBA00004141"/>
    </source>
</evidence>
<comment type="subcellular location">
    <subcellularLocation>
        <location evidence="1">Membrane</location>
        <topology evidence="1">Multi-pass membrane protein</topology>
    </subcellularLocation>
</comment>
<evidence type="ECO:0000256" key="4">
    <source>
        <dbReference type="ARBA" id="ARBA00023136"/>
    </source>
</evidence>
<dbReference type="InterPro" id="IPR019109">
    <property type="entry name" value="MamF_MmsF"/>
</dbReference>
<feature type="transmembrane region" description="Helical" evidence="5">
    <location>
        <begin position="73"/>
        <end position="97"/>
    </location>
</feature>
<evidence type="ECO:0000256" key="2">
    <source>
        <dbReference type="ARBA" id="ARBA00022692"/>
    </source>
</evidence>
<comment type="caution">
    <text evidence="6">The sequence shown here is derived from an EMBL/GenBank/DDBJ whole genome shotgun (WGS) entry which is preliminary data.</text>
</comment>
<keyword evidence="2 5" id="KW-0812">Transmembrane</keyword>
<keyword evidence="3 5" id="KW-1133">Transmembrane helix</keyword>
<keyword evidence="4 5" id="KW-0472">Membrane</keyword>
<evidence type="ECO:0000256" key="3">
    <source>
        <dbReference type="ARBA" id="ARBA00022989"/>
    </source>
</evidence>
<reference evidence="6 7" key="1">
    <citation type="submission" date="2017-09" db="EMBL/GenBank/DDBJ databases">
        <title>Large-scale bioinformatics analysis of Bacillus genomes uncovers conserved roles of natural products in bacterial physiology.</title>
        <authorList>
            <consortium name="Agbiome Team Llc"/>
            <person name="Bleich R.M."/>
            <person name="Grubbs K.J."/>
            <person name="Santa Maria K.C."/>
            <person name="Allen S.E."/>
            <person name="Farag S."/>
            <person name="Shank E.A."/>
            <person name="Bowers A."/>
        </authorList>
    </citation>
    <scope>NUCLEOTIDE SEQUENCE [LARGE SCALE GENOMIC DNA]</scope>
    <source>
        <strain evidence="6 7">AFS076905</strain>
    </source>
</reference>
<accession>A0A2B1KVK2</accession>
<dbReference type="Proteomes" id="UP000225182">
    <property type="component" value="Unassembled WGS sequence"/>
</dbReference>
<protein>
    <submittedName>
        <fullName evidence="6">DUF4870 domain-containing protein</fullName>
    </submittedName>
</protein>
<proteinExistence type="predicted"/>
<sequence length="106" mass="11797">MKGNHILSSLSYFSYFFAPIILPLIIYLIAEEKVKYHAKKALWIQLIPCVTILIAIAITSIVTRLSVLSENTIAIVTIGIFAIAFIITSYYLILAIVKGIKVLKEA</sequence>
<gene>
    <name evidence="6" type="ORF">COJ50_06360</name>
</gene>